<dbReference type="AlphaFoldDB" id="A0A3Q3WE56"/>
<dbReference type="PROSITE" id="PS00232">
    <property type="entry name" value="CADHERIN_1"/>
    <property type="match status" value="2"/>
</dbReference>
<dbReference type="InterPro" id="IPR020894">
    <property type="entry name" value="Cadherin_CS"/>
</dbReference>
<dbReference type="Proteomes" id="UP000261620">
    <property type="component" value="Unplaced"/>
</dbReference>
<evidence type="ECO:0000256" key="11">
    <source>
        <dbReference type="PROSITE-ProRule" id="PRU00043"/>
    </source>
</evidence>
<keyword evidence="8" id="KW-1133">Transmembrane helix</keyword>
<keyword evidence="3" id="KW-0812">Transmembrane</keyword>
<dbReference type="GO" id="GO:0005509">
    <property type="term" value="F:calcium ion binding"/>
    <property type="evidence" value="ECO:0007669"/>
    <property type="project" value="UniProtKB-UniRule"/>
</dbReference>
<evidence type="ECO:0000256" key="2">
    <source>
        <dbReference type="ARBA" id="ARBA00022475"/>
    </source>
</evidence>
<evidence type="ECO:0000256" key="3">
    <source>
        <dbReference type="ARBA" id="ARBA00022692"/>
    </source>
</evidence>
<dbReference type="OMA" id="ICISIID"/>
<keyword evidence="9" id="KW-0472">Membrane</keyword>
<keyword evidence="10" id="KW-0325">Glycoprotein</keyword>
<dbReference type="GO" id="GO:0005886">
    <property type="term" value="C:plasma membrane"/>
    <property type="evidence" value="ECO:0007669"/>
    <property type="project" value="UniProtKB-SubCell"/>
</dbReference>
<proteinExistence type="predicted"/>
<organism evidence="13 14">
    <name type="scientific">Mola mola</name>
    <name type="common">Ocean sunfish</name>
    <name type="synonym">Tetraodon mola</name>
    <dbReference type="NCBI Taxonomy" id="94237"/>
    <lineage>
        <taxon>Eukaryota</taxon>
        <taxon>Metazoa</taxon>
        <taxon>Chordata</taxon>
        <taxon>Craniata</taxon>
        <taxon>Vertebrata</taxon>
        <taxon>Euteleostomi</taxon>
        <taxon>Actinopterygii</taxon>
        <taxon>Neopterygii</taxon>
        <taxon>Teleostei</taxon>
        <taxon>Neoteleostei</taxon>
        <taxon>Acanthomorphata</taxon>
        <taxon>Eupercaria</taxon>
        <taxon>Tetraodontiformes</taxon>
        <taxon>Molidae</taxon>
        <taxon>Mola</taxon>
    </lineage>
</organism>
<sequence length="318" mass="34651">MGGLWSWGGASVLLRGSRFSLTNAVDADVGANSIKTYYLSESQYFNIDIQTGSDGSKYVDLVLSGNLDREEHATHNLILTAVDGGVPRRSGTASIVINVLDINDNAPQFSQQVFAVNVSENSPAGTVVMTLNATDLDEGSNAELVYSYTLYTSEKTQELFSLEPKSGEIKVKGVIDYEESQSFEMYVQAQDRGANPLSGHCKVMVFVTDLNDNYPEVTIKSVKSALTEDVPVGTLIAVVTVRDRDSGANGEVELALNQKQSLPFLLNKSSEVQNTPIYKQGMNQGEYDSSINLLNTELLLVMLVIQALQFGFFISFLV</sequence>
<reference evidence="13" key="2">
    <citation type="submission" date="2025-09" db="UniProtKB">
        <authorList>
            <consortium name="Ensembl"/>
        </authorList>
    </citation>
    <scope>IDENTIFICATION</scope>
</reference>
<reference evidence="13" key="1">
    <citation type="submission" date="2025-08" db="UniProtKB">
        <authorList>
            <consortium name="Ensembl"/>
        </authorList>
    </citation>
    <scope>IDENTIFICATION</scope>
</reference>
<keyword evidence="14" id="KW-1185">Reference proteome</keyword>
<dbReference type="FunFam" id="2.60.40.60:FF:000002">
    <property type="entry name" value="Protocadherin alpha 2"/>
    <property type="match status" value="1"/>
</dbReference>
<dbReference type="GO" id="GO:0009653">
    <property type="term" value="P:anatomical structure morphogenesis"/>
    <property type="evidence" value="ECO:0007669"/>
    <property type="project" value="UniProtKB-ARBA"/>
</dbReference>
<dbReference type="InterPro" id="IPR002126">
    <property type="entry name" value="Cadherin-like_dom"/>
</dbReference>
<comment type="subcellular location">
    <subcellularLocation>
        <location evidence="1">Cell membrane</location>
        <topology evidence="1">Single-pass type I membrane protein</topology>
    </subcellularLocation>
</comment>
<dbReference type="PROSITE" id="PS50268">
    <property type="entry name" value="CADHERIN_2"/>
    <property type="match status" value="2"/>
</dbReference>
<dbReference type="STRING" id="94237.ENSMMOP00000010357"/>
<evidence type="ECO:0000256" key="1">
    <source>
        <dbReference type="ARBA" id="ARBA00004251"/>
    </source>
</evidence>
<evidence type="ECO:0000256" key="6">
    <source>
        <dbReference type="ARBA" id="ARBA00022837"/>
    </source>
</evidence>
<dbReference type="InterPro" id="IPR015919">
    <property type="entry name" value="Cadherin-like_sf"/>
</dbReference>
<keyword evidence="4" id="KW-0732">Signal</keyword>
<evidence type="ECO:0000256" key="9">
    <source>
        <dbReference type="ARBA" id="ARBA00023136"/>
    </source>
</evidence>
<dbReference type="FunFam" id="2.60.40.60:FF:000007">
    <property type="entry name" value="Protocadherin alpha 2"/>
    <property type="match status" value="1"/>
</dbReference>
<evidence type="ECO:0000256" key="5">
    <source>
        <dbReference type="ARBA" id="ARBA00022737"/>
    </source>
</evidence>
<evidence type="ECO:0000313" key="13">
    <source>
        <dbReference type="Ensembl" id="ENSMMOP00000010357.1"/>
    </source>
</evidence>
<dbReference type="CDD" id="cd11304">
    <property type="entry name" value="Cadherin_repeat"/>
    <property type="match status" value="3"/>
</dbReference>
<evidence type="ECO:0000256" key="10">
    <source>
        <dbReference type="ARBA" id="ARBA00023180"/>
    </source>
</evidence>
<feature type="domain" description="Cadherin" evidence="12">
    <location>
        <begin position="110"/>
        <end position="217"/>
    </location>
</feature>
<protein>
    <recommendedName>
        <fullName evidence="12">Cadherin domain-containing protein</fullName>
    </recommendedName>
</protein>
<dbReference type="PANTHER" id="PTHR24028:SF57">
    <property type="entry name" value="PROTOCADHERIN ALPHA-C2-RELATED"/>
    <property type="match status" value="1"/>
</dbReference>
<keyword evidence="7" id="KW-0130">Cell adhesion</keyword>
<dbReference type="PANTHER" id="PTHR24028">
    <property type="entry name" value="CADHERIN-87A"/>
    <property type="match status" value="1"/>
</dbReference>
<dbReference type="Pfam" id="PF00028">
    <property type="entry name" value="Cadherin"/>
    <property type="match status" value="2"/>
</dbReference>
<evidence type="ECO:0000313" key="14">
    <source>
        <dbReference type="Proteomes" id="UP000261620"/>
    </source>
</evidence>
<evidence type="ECO:0000256" key="8">
    <source>
        <dbReference type="ARBA" id="ARBA00022989"/>
    </source>
</evidence>
<feature type="domain" description="Cadherin" evidence="12">
    <location>
        <begin position="24"/>
        <end position="109"/>
    </location>
</feature>
<name>A0A3Q3WE56_MOLML</name>
<dbReference type="Ensembl" id="ENSMMOT00000010537.1">
    <property type="protein sequence ID" value="ENSMMOP00000010357.1"/>
    <property type="gene ID" value="ENSMMOG00000007987.1"/>
</dbReference>
<dbReference type="SMART" id="SM00112">
    <property type="entry name" value="CA"/>
    <property type="match status" value="2"/>
</dbReference>
<keyword evidence="6 11" id="KW-0106">Calcium</keyword>
<dbReference type="PRINTS" id="PR00205">
    <property type="entry name" value="CADHERIN"/>
</dbReference>
<accession>A0A3Q3WE56</accession>
<evidence type="ECO:0000256" key="7">
    <source>
        <dbReference type="ARBA" id="ARBA00022889"/>
    </source>
</evidence>
<keyword evidence="5" id="KW-0677">Repeat</keyword>
<dbReference type="InterPro" id="IPR050174">
    <property type="entry name" value="Protocadherin/Cadherin-CA"/>
</dbReference>
<dbReference type="GO" id="GO:0007156">
    <property type="term" value="P:homophilic cell adhesion via plasma membrane adhesion molecules"/>
    <property type="evidence" value="ECO:0007669"/>
    <property type="project" value="InterPro"/>
</dbReference>
<evidence type="ECO:0000256" key="4">
    <source>
        <dbReference type="ARBA" id="ARBA00022729"/>
    </source>
</evidence>
<evidence type="ECO:0000259" key="12">
    <source>
        <dbReference type="PROSITE" id="PS50268"/>
    </source>
</evidence>
<dbReference type="Gene3D" id="2.60.40.60">
    <property type="entry name" value="Cadherins"/>
    <property type="match status" value="3"/>
</dbReference>
<keyword evidence="2" id="KW-1003">Cell membrane</keyword>
<dbReference type="SUPFAM" id="SSF49313">
    <property type="entry name" value="Cadherin-like"/>
    <property type="match status" value="3"/>
</dbReference>